<keyword evidence="4 8" id="KW-0057">Aromatic amino acid biosynthesis</keyword>
<dbReference type="EMBL" id="QWKY01000001">
    <property type="protein sequence ID" value="RIH81059.1"/>
    <property type="molecule type" value="Genomic_DNA"/>
</dbReference>
<keyword evidence="5 8" id="KW-0584">Phenylalanine biosynthesis</keyword>
<dbReference type="PANTHER" id="PTHR21022">
    <property type="entry name" value="PREPHENATE DEHYDRATASE P PROTEIN"/>
    <property type="match status" value="1"/>
</dbReference>
<dbReference type="InterPro" id="IPR001086">
    <property type="entry name" value="Preph_deHydtase"/>
</dbReference>
<evidence type="ECO:0000256" key="2">
    <source>
        <dbReference type="ARBA" id="ARBA00013147"/>
    </source>
</evidence>
<name>A0ABX9MT31_9DEIN</name>
<keyword evidence="6 8" id="KW-0456">Lyase</keyword>
<evidence type="ECO:0000256" key="1">
    <source>
        <dbReference type="ARBA" id="ARBA00004741"/>
    </source>
</evidence>
<dbReference type="Pfam" id="PF00800">
    <property type="entry name" value="PDT"/>
    <property type="match status" value="1"/>
</dbReference>
<dbReference type="PROSITE" id="PS00858">
    <property type="entry name" value="PREPHENATE_DEHYDR_2"/>
    <property type="match status" value="1"/>
</dbReference>
<dbReference type="NCBIfam" id="NF008865">
    <property type="entry name" value="PRK11898.1"/>
    <property type="match status" value="1"/>
</dbReference>
<protein>
    <recommendedName>
        <fullName evidence="2 8">Prephenate dehydratase</fullName>
        <shortName evidence="8">PDT</shortName>
        <ecNumber evidence="2 8">4.2.1.51</ecNumber>
    </recommendedName>
</protein>
<organism evidence="11 12">
    <name type="scientific">Meiothermus hypogaeus</name>
    <dbReference type="NCBI Taxonomy" id="884155"/>
    <lineage>
        <taxon>Bacteria</taxon>
        <taxon>Thermotogati</taxon>
        <taxon>Deinococcota</taxon>
        <taxon>Deinococci</taxon>
        <taxon>Thermales</taxon>
        <taxon>Thermaceae</taxon>
        <taxon>Meiothermus</taxon>
    </lineage>
</organism>
<dbReference type="PANTHER" id="PTHR21022:SF19">
    <property type="entry name" value="PREPHENATE DEHYDRATASE-RELATED"/>
    <property type="match status" value="1"/>
</dbReference>
<evidence type="ECO:0000256" key="8">
    <source>
        <dbReference type="RuleBase" id="RU361254"/>
    </source>
</evidence>
<evidence type="ECO:0000256" key="6">
    <source>
        <dbReference type="ARBA" id="ARBA00023239"/>
    </source>
</evidence>
<evidence type="ECO:0000313" key="12">
    <source>
        <dbReference type="Proteomes" id="UP000265443"/>
    </source>
</evidence>
<dbReference type="InterPro" id="IPR018528">
    <property type="entry name" value="Preph_deHydtase_CS"/>
</dbReference>
<evidence type="ECO:0000259" key="10">
    <source>
        <dbReference type="PROSITE" id="PS51671"/>
    </source>
</evidence>
<dbReference type="SUPFAM" id="SSF53850">
    <property type="entry name" value="Periplasmic binding protein-like II"/>
    <property type="match status" value="1"/>
</dbReference>
<dbReference type="PROSITE" id="PS51671">
    <property type="entry name" value="ACT"/>
    <property type="match status" value="1"/>
</dbReference>
<dbReference type="PIRSF" id="PIRSF001500">
    <property type="entry name" value="Chor_mut_pdt_Ppr"/>
    <property type="match status" value="1"/>
</dbReference>
<feature type="domain" description="ACT" evidence="10">
    <location>
        <begin position="217"/>
        <end position="296"/>
    </location>
</feature>
<dbReference type="InterPro" id="IPR045865">
    <property type="entry name" value="ACT-like_dom_sf"/>
</dbReference>
<dbReference type="EC" id="4.2.1.51" evidence="2 8"/>
<comment type="catalytic activity">
    <reaction evidence="7 8">
        <text>prephenate + H(+) = 3-phenylpyruvate + CO2 + H2O</text>
        <dbReference type="Rhea" id="RHEA:21648"/>
        <dbReference type="ChEBI" id="CHEBI:15377"/>
        <dbReference type="ChEBI" id="CHEBI:15378"/>
        <dbReference type="ChEBI" id="CHEBI:16526"/>
        <dbReference type="ChEBI" id="CHEBI:18005"/>
        <dbReference type="ChEBI" id="CHEBI:29934"/>
        <dbReference type="EC" id="4.2.1.51"/>
    </reaction>
</comment>
<evidence type="ECO:0000256" key="4">
    <source>
        <dbReference type="ARBA" id="ARBA00023141"/>
    </source>
</evidence>
<keyword evidence="12" id="KW-1185">Reference proteome</keyword>
<dbReference type="SUPFAM" id="SSF55021">
    <property type="entry name" value="ACT-like"/>
    <property type="match status" value="1"/>
</dbReference>
<evidence type="ECO:0000313" key="11">
    <source>
        <dbReference type="EMBL" id="RIH81059.1"/>
    </source>
</evidence>
<accession>A0ABX9MT31</accession>
<keyword evidence="3 8" id="KW-0028">Amino-acid biosynthesis</keyword>
<comment type="caution">
    <text evidence="11">The sequence shown here is derived from an EMBL/GenBank/DDBJ whole genome shotgun (WGS) entry which is preliminary data.</text>
</comment>
<dbReference type="PROSITE" id="PS51171">
    <property type="entry name" value="PREPHENATE_DEHYDR_3"/>
    <property type="match status" value="1"/>
</dbReference>
<evidence type="ECO:0000259" key="9">
    <source>
        <dbReference type="PROSITE" id="PS51171"/>
    </source>
</evidence>
<dbReference type="InterPro" id="IPR008242">
    <property type="entry name" value="Chor_mutase/pphenate_deHydtase"/>
</dbReference>
<feature type="domain" description="Prephenate dehydratase" evidence="9">
    <location>
        <begin position="29"/>
        <end position="204"/>
    </location>
</feature>
<dbReference type="CDD" id="cd13631">
    <property type="entry name" value="PBP2_Ct-PDT_like"/>
    <property type="match status" value="1"/>
</dbReference>
<proteinExistence type="predicted"/>
<dbReference type="Gene3D" id="3.40.190.10">
    <property type="entry name" value="Periplasmic binding protein-like II"/>
    <property type="match status" value="2"/>
</dbReference>
<comment type="pathway">
    <text evidence="1 8">Amino-acid biosynthesis; L-phenylalanine biosynthesis; phenylpyruvate from prephenate: step 1/1.</text>
</comment>
<reference evidence="11 12" key="1">
    <citation type="submission" date="2018-08" db="EMBL/GenBank/DDBJ databases">
        <title>Meiothermus hypogaeus DSM 23238 genome sequencing project.</title>
        <authorList>
            <person name="Da Costa M.S."/>
            <person name="Albuquerque L."/>
            <person name="Raposo P."/>
            <person name="Froufe H.J.C."/>
            <person name="Barroso C.S."/>
            <person name="Egas C."/>
        </authorList>
    </citation>
    <scope>NUCLEOTIDE SEQUENCE [LARGE SCALE GENOMIC DNA]</scope>
    <source>
        <strain evidence="11 12">DSM 23238</strain>
    </source>
</reference>
<dbReference type="InterPro" id="IPR002912">
    <property type="entry name" value="ACT_dom"/>
</dbReference>
<dbReference type="Proteomes" id="UP000265443">
    <property type="component" value="Unassembled WGS sequence"/>
</dbReference>
<gene>
    <name evidence="8 11" type="primary">pheA</name>
    <name evidence="11" type="ORF">Mhypo_00100</name>
</gene>
<evidence type="ECO:0000256" key="3">
    <source>
        <dbReference type="ARBA" id="ARBA00022605"/>
    </source>
</evidence>
<dbReference type="Gene3D" id="3.30.70.260">
    <property type="match status" value="1"/>
</dbReference>
<evidence type="ECO:0000256" key="5">
    <source>
        <dbReference type="ARBA" id="ARBA00023222"/>
    </source>
</evidence>
<evidence type="ECO:0000256" key="7">
    <source>
        <dbReference type="ARBA" id="ARBA00047848"/>
    </source>
</evidence>
<sequence>MPYRSWAGLDFLLDYLRKPEKLILGRVMRIAFQGTEGAYSEEASLRAFPGAQTIGLPTFHQVFSAVTNNEVDLGVVPVENTTAGIINQTYDLLLETDLHVVGELVLKVEHCLLAPPGTRLEDIRKVKSHPQGLAQCDGFIARYKLEAEPVYDTAGAARELAEHPQPGLAAIASRRAAERYGLSIVAEAIQDFSGNYTRFFVLSREDLPRREGPYKTSVVFTTRHRPGELLAALQAFADQGINLTKLESRPRRDPERPFSPIFYADFEGHAEDPGPSQALLTLLRRASFVKVLGSYPAVTSWGLLKET</sequence>
<dbReference type="CDD" id="cd04905">
    <property type="entry name" value="ACT_CM-PDT"/>
    <property type="match status" value="1"/>
</dbReference>